<evidence type="ECO:0000256" key="1">
    <source>
        <dbReference type="ARBA" id="ARBA00007137"/>
    </source>
</evidence>
<comment type="similarity">
    <text evidence="1">Belongs to the trimethylamine methyltransferase family.</text>
</comment>
<evidence type="ECO:0000256" key="3">
    <source>
        <dbReference type="ARBA" id="ARBA00022679"/>
    </source>
</evidence>
<reference evidence="5" key="1">
    <citation type="submission" date="2016-10" db="EMBL/GenBank/DDBJ databases">
        <authorList>
            <person name="Varghese N."/>
            <person name="Submissions S."/>
        </authorList>
    </citation>
    <scope>NUCLEOTIDE SEQUENCE [LARGE SCALE GENOMIC DNA]</scope>
    <source>
        <strain evidence="5">VPI 5359</strain>
    </source>
</reference>
<keyword evidence="5" id="KW-1185">Reference proteome</keyword>
<evidence type="ECO:0000313" key="5">
    <source>
        <dbReference type="Proteomes" id="UP000199652"/>
    </source>
</evidence>
<dbReference type="AlphaFoldDB" id="A0A1H3EX69"/>
<evidence type="ECO:0000256" key="2">
    <source>
        <dbReference type="ARBA" id="ARBA00022603"/>
    </source>
</evidence>
<sequence length="476" mass="53223">MELYEHYISKADIQKIHETSLKILSEVGVNFENEAVLEIFKQHGARVDGTTVFMDEKMVMAALSTIPPSFTVENSKGNHTFGGGSLVLMPAVGSIYRLEDGQIHKMTNDETVDLFKLSDTSDVIDANYFNIFLDDKELSLDERVYSPVAMLLKYSHKTGIHLMPNTFPLQGDIREPFKKGLELINQFEGRSNVYNNIVHVNSLSPLCYDHDPLVKFLVAAEMNQPLWFSPCAMPVLTGPPSIAGLVAMTNAEIVAGLVMAQLVRPGIPVVYGQTSASTNLREIQLSIGAPETALIGYATRGLADFYQVPFRTCGGLSDAKDFDAQAGYESDMMIRSTLEIKPDLVLHACGIMGSFNITSFEKFLMDEDVYRMHRRMQEGIRVDDETLSYKLIEKVGPRGNYLQGRTPKLFRQEFFAPKHFNKGDPGQWQQKGNPAIISTLKKAVDERLASYTPPEITAEQAAMLDPYIPAKYRERI</sequence>
<gene>
    <name evidence="4" type="ORF">SAMN04488579_10887</name>
</gene>
<dbReference type="Gene3D" id="3.20.20.480">
    <property type="entry name" value="Trimethylamine methyltransferase-like"/>
    <property type="match status" value="1"/>
</dbReference>
<dbReference type="STRING" id="1528.SAMN04488579_10887"/>
<dbReference type="InterPro" id="IPR010426">
    <property type="entry name" value="MTTB_MeTrfase"/>
</dbReference>
<dbReference type="GO" id="GO:0032259">
    <property type="term" value="P:methylation"/>
    <property type="evidence" value="ECO:0007669"/>
    <property type="project" value="UniProtKB-KW"/>
</dbReference>
<protein>
    <submittedName>
        <fullName evidence="4">Trimethylamine:corrinoid methyltransferase</fullName>
    </submittedName>
</protein>
<dbReference type="Pfam" id="PF06253">
    <property type="entry name" value="MTTB"/>
    <property type="match status" value="1"/>
</dbReference>
<dbReference type="OrthoDB" id="5418352at2"/>
<dbReference type="GO" id="GO:0008168">
    <property type="term" value="F:methyltransferase activity"/>
    <property type="evidence" value="ECO:0007669"/>
    <property type="project" value="UniProtKB-KW"/>
</dbReference>
<organism evidence="4 5">
    <name type="scientific">Eubacterium barkeri</name>
    <name type="common">Clostridium barkeri</name>
    <dbReference type="NCBI Taxonomy" id="1528"/>
    <lineage>
        <taxon>Bacteria</taxon>
        <taxon>Bacillati</taxon>
        <taxon>Bacillota</taxon>
        <taxon>Clostridia</taxon>
        <taxon>Eubacteriales</taxon>
        <taxon>Eubacteriaceae</taxon>
        <taxon>Eubacterium</taxon>
    </lineage>
</organism>
<evidence type="ECO:0000313" key="4">
    <source>
        <dbReference type="EMBL" id="SDX83402.1"/>
    </source>
</evidence>
<dbReference type="InterPro" id="IPR038601">
    <property type="entry name" value="MttB-like_sf"/>
</dbReference>
<dbReference type="EMBL" id="FNOU01000008">
    <property type="protein sequence ID" value="SDX83402.1"/>
    <property type="molecule type" value="Genomic_DNA"/>
</dbReference>
<dbReference type="Proteomes" id="UP000199652">
    <property type="component" value="Unassembled WGS sequence"/>
</dbReference>
<dbReference type="RefSeq" id="WP_090244700.1">
    <property type="nucleotide sequence ID" value="NZ_FNOU01000008.1"/>
</dbReference>
<keyword evidence="3 4" id="KW-0808">Transferase</keyword>
<name>A0A1H3EX69_EUBBA</name>
<accession>A0A1H3EX69</accession>
<keyword evidence="2 4" id="KW-0489">Methyltransferase</keyword>
<proteinExistence type="inferred from homology"/>
<dbReference type="GO" id="GO:0015948">
    <property type="term" value="P:methanogenesis"/>
    <property type="evidence" value="ECO:0007669"/>
    <property type="project" value="InterPro"/>
</dbReference>